<dbReference type="eggNOG" id="ENOG50302AI">
    <property type="taxonomic scope" value="Bacteria"/>
</dbReference>
<evidence type="ECO:0000313" key="2">
    <source>
        <dbReference type="EMBL" id="CAJ49377.1"/>
    </source>
</evidence>
<evidence type="ECO:0000313" key="3">
    <source>
        <dbReference type="Proteomes" id="UP000001977"/>
    </source>
</evidence>
<accession>Q2L103</accession>
<feature type="region of interest" description="Disordered" evidence="1">
    <location>
        <begin position="1"/>
        <end position="31"/>
    </location>
</feature>
<dbReference type="Proteomes" id="UP000001977">
    <property type="component" value="Chromosome"/>
</dbReference>
<reference evidence="2 3" key="1">
    <citation type="journal article" date="2006" name="J. Bacteriol.">
        <title>Comparison of the genome sequence of the poultry pathogen Bordetella avium with those of B. bronchiseptica, B. pertussis, and B. parapertussis reveals extensive diversity in surface structures associated with host interaction.</title>
        <authorList>
            <person name="Sebaihia M."/>
            <person name="Preston A."/>
            <person name="Maskell D.J."/>
            <person name="Kuzmiak H."/>
            <person name="Connell T.D."/>
            <person name="King N.D."/>
            <person name="Orndorff P.E."/>
            <person name="Miyamoto D.M."/>
            <person name="Thomson N.R."/>
            <person name="Harris D."/>
            <person name="Goble A."/>
            <person name="Lord A."/>
            <person name="Murphy L."/>
            <person name="Quail M.A."/>
            <person name="Rutter S."/>
            <person name="Squares R."/>
            <person name="Squares S."/>
            <person name="Woodward J."/>
            <person name="Parkhill J."/>
            <person name="Temple L.M."/>
        </authorList>
    </citation>
    <scope>NUCLEOTIDE SEQUENCE [LARGE SCALE GENOMIC DNA]</scope>
    <source>
        <strain evidence="2 3">197N</strain>
    </source>
</reference>
<protein>
    <submittedName>
        <fullName evidence="2">Uncharacterized protein</fullName>
    </submittedName>
</protein>
<proteinExistence type="predicted"/>
<dbReference type="HOGENOM" id="CLU_151765_0_0_4"/>
<evidence type="ECO:0000256" key="1">
    <source>
        <dbReference type="SAM" id="MobiDB-lite"/>
    </source>
</evidence>
<organism evidence="2 3">
    <name type="scientific">Bordetella avium (strain 197N)</name>
    <dbReference type="NCBI Taxonomy" id="360910"/>
    <lineage>
        <taxon>Bacteria</taxon>
        <taxon>Pseudomonadati</taxon>
        <taxon>Pseudomonadota</taxon>
        <taxon>Betaproteobacteria</taxon>
        <taxon>Burkholderiales</taxon>
        <taxon>Alcaligenaceae</taxon>
        <taxon>Bordetella</taxon>
    </lineage>
</organism>
<dbReference type="KEGG" id="bav:BAV1769"/>
<dbReference type="EMBL" id="AM167904">
    <property type="protein sequence ID" value="CAJ49377.1"/>
    <property type="molecule type" value="Genomic_DNA"/>
</dbReference>
<keyword evidence="3" id="KW-1185">Reference proteome</keyword>
<gene>
    <name evidence="2" type="ordered locus">BAV1769</name>
</gene>
<sequence length="141" mass="15810">MQQSDARSGKVASMSRNKQKPAGKGDGRSPKSLYDAEAIKHFMALIGLEWQTGTAQRALVYASYRLGPARPLIIESTEVEFECDERRAKVWVPEFQRTSFHQWFEVPLQEFEFTPGGSMLKIRAPARGNAPPYIVGLKPLA</sequence>
<dbReference type="AlphaFoldDB" id="Q2L103"/>
<name>Q2L103_BORA1</name>